<evidence type="ECO:0000256" key="1">
    <source>
        <dbReference type="SAM" id="MobiDB-lite"/>
    </source>
</evidence>
<accession>A0ABV6XJP8</accession>
<reference evidence="2 3" key="1">
    <citation type="submission" date="2024-06" db="EMBL/GenBank/DDBJ databases">
        <authorList>
            <person name="Lee S.D."/>
        </authorList>
    </citation>
    <scope>NUCLEOTIDE SEQUENCE [LARGE SCALE GENOMIC DNA]</scope>
    <source>
        <strain evidence="2 3">N1-10</strain>
    </source>
</reference>
<comment type="caution">
    <text evidence="2">The sequence shown here is derived from an EMBL/GenBank/DDBJ whole genome shotgun (WGS) entry which is preliminary data.</text>
</comment>
<evidence type="ECO:0000313" key="3">
    <source>
        <dbReference type="Proteomes" id="UP001592581"/>
    </source>
</evidence>
<name>A0ABV6XJP8_9ACTN</name>
<proteinExistence type="predicted"/>
<gene>
    <name evidence="2" type="ORF">ABUW04_08110</name>
</gene>
<organism evidence="2 3">
    <name type="scientific">Streptacidiphilus jeojiensis</name>
    <dbReference type="NCBI Taxonomy" id="3229225"/>
    <lineage>
        <taxon>Bacteria</taxon>
        <taxon>Bacillati</taxon>
        <taxon>Actinomycetota</taxon>
        <taxon>Actinomycetes</taxon>
        <taxon>Kitasatosporales</taxon>
        <taxon>Streptomycetaceae</taxon>
        <taxon>Streptacidiphilus</taxon>
    </lineage>
</organism>
<dbReference type="EMBL" id="JBEUKS010000002">
    <property type="protein sequence ID" value="MFC1438217.1"/>
    <property type="molecule type" value="Genomic_DNA"/>
</dbReference>
<protein>
    <submittedName>
        <fullName evidence="2">Uncharacterized protein</fullName>
    </submittedName>
</protein>
<dbReference type="Proteomes" id="UP001592581">
    <property type="component" value="Unassembled WGS sequence"/>
</dbReference>
<keyword evidence="3" id="KW-1185">Reference proteome</keyword>
<sequence length="177" mass="18787">MTYESGLLDGAGTTDDAGRAVEAAARAAAGRAQGGGVGGADRAAREPRKPRLLALRSSGGPSGQLGWSLVAGNGRQLARSATLYRSGAELLDSLRELRADRHALRCLLSQRQGRSWLWTAHLPARRSGEREGAAVACGARTYLRQDQCRKGMAGFLAALDLLPDEAWALVLPVDPKW</sequence>
<feature type="region of interest" description="Disordered" evidence="1">
    <location>
        <begin position="24"/>
        <end position="47"/>
    </location>
</feature>
<dbReference type="RefSeq" id="WP_380563742.1">
    <property type="nucleotide sequence ID" value="NZ_JBEUKS010000002.1"/>
</dbReference>
<evidence type="ECO:0000313" key="2">
    <source>
        <dbReference type="EMBL" id="MFC1438217.1"/>
    </source>
</evidence>